<keyword evidence="3 6" id="KW-0863">Zinc-finger</keyword>
<dbReference type="AlphaFoldDB" id="A0AAD7QCS4"/>
<dbReference type="KEGG" id="qsa:O6P43_002350"/>
<evidence type="ECO:0000256" key="2">
    <source>
        <dbReference type="ARBA" id="ARBA00022737"/>
    </source>
</evidence>
<name>A0AAD7QCS4_QUISA</name>
<evidence type="ECO:0000256" key="3">
    <source>
        <dbReference type="ARBA" id="ARBA00022771"/>
    </source>
</evidence>
<feature type="zinc finger region" description="C3H1-type" evidence="6">
    <location>
        <begin position="37"/>
        <end position="63"/>
    </location>
</feature>
<comment type="caution">
    <text evidence="9">The sequence shown here is derived from an EMBL/GenBank/DDBJ whole genome shotgun (WGS) entry which is preliminary data.</text>
</comment>
<dbReference type="InterPro" id="IPR000571">
    <property type="entry name" value="Znf_CCCH"/>
</dbReference>
<keyword evidence="4 6" id="KW-0862">Zinc</keyword>
<dbReference type="EMBL" id="JARAOO010000002">
    <property type="protein sequence ID" value="KAJ7978890.1"/>
    <property type="molecule type" value="Genomic_DNA"/>
</dbReference>
<dbReference type="GO" id="GO:0003729">
    <property type="term" value="F:mRNA binding"/>
    <property type="evidence" value="ECO:0007669"/>
    <property type="project" value="TreeGrafter"/>
</dbReference>
<dbReference type="Proteomes" id="UP001163823">
    <property type="component" value="Chromosome 2"/>
</dbReference>
<evidence type="ECO:0000256" key="1">
    <source>
        <dbReference type="ARBA" id="ARBA00022723"/>
    </source>
</evidence>
<dbReference type="SUPFAM" id="SSF90229">
    <property type="entry name" value="CCCH zinc finger"/>
    <property type="match status" value="1"/>
</dbReference>
<feature type="domain" description="C3H1-type" evidence="8">
    <location>
        <begin position="81"/>
        <end position="108"/>
    </location>
</feature>
<evidence type="ECO:0000256" key="5">
    <source>
        <dbReference type="ARBA" id="ARBA00023125"/>
    </source>
</evidence>
<dbReference type="InterPro" id="IPR041686">
    <property type="entry name" value="Znf-CCCH_3"/>
</dbReference>
<dbReference type="Pfam" id="PF15663">
    <property type="entry name" value="zf-CCCH_3"/>
    <property type="match status" value="1"/>
</dbReference>
<dbReference type="FunFam" id="4.10.1000.10:FF:000021">
    <property type="entry name" value="Zinc finger CCCH domain-containing protein 17"/>
    <property type="match status" value="1"/>
</dbReference>
<feature type="region of interest" description="Disordered" evidence="7">
    <location>
        <begin position="129"/>
        <end position="150"/>
    </location>
</feature>
<dbReference type="GO" id="GO:0008270">
    <property type="term" value="F:zinc ion binding"/>
    <property type="evidence" value="ECO:0007669"/>
    <property type="project" value="UniProtKB-KW"/>
</dbReference>
<dbReference type="GO" id="GO:0003677">
    <property type="term" value="F:DNA binding"/>
    <property type="evidence" value="ECO:0007669"/>
    <property type="project" value="UniProtKB-KW"/>
</dbReference>
<feature type="compositionally biased region" description="Basic and acidic residues" evidence="7">
    <location>
        <begin position="467"/>
        <end position="476"/>
    </location>
</feature>
<dbReference type="SMART" id="SM00356">
    <property type="entry name" value="ZnF_C3H1"/>
    <property type="match status" value="3"/>
</dbReference>
<feature type="zinc finger region" description="C3H1-type" evidence="6">
    <location>
        <begin position="81"/>
        <end position="108"/>
    </location>
</feature>
<feature type="compositionally biased region" description="Basic and acidic residues" evidence="7">
    <location>
        <begin position="442"/>
        <end position="453"/>
    </location>
</feature>
<keyword evidence="10" id="KW-1185">Reference proteome</keyword>
<dbReference type="Pfam" id="PF00642">
    <property type="entry name" value="zf-CCCH"/>
    <property type="match status" value="1"/>
</dbReference>
<dbReference type="PANTHER" id="PTHR15725:SF0">
    <property type="entry name" value="ZINC FINGER CCCH DOMAIN-CONTAINING PROTEIN 32-LIKE"/>
    <property type="match status" value="1"/>
</dbReference>
<sequence length="504" mass="57943">MEEDLLKRNTDCVYFLASPLTCKKGDDCEYRHNEIARLNPRDCWYWLAGSCLNPICSFRHPPLDGHTGVPSESTDCSLPVNKTKVLCYYFFSGFCNKGDKCSFLHDPDDNSSAGKLASTDTIILENKTSAGNNTDSVSAPTEMHVNPSESAPNVTLDFKVQPNHLQHLVPKNISQQSALPRISSYEYEAIATKSASKLPAEGFIHLCTEQSSEEQVNNHVEPDERWESSSGFNVIVNNKSENFGYEDDSEYLLDLDRECSEPNDCFLGYEFEEPVEYDAITPDSDLLCESDIYDGYRRLDTKHILGNVRKDPIFSREIVLDSLLSRKRKRMRMHLADYDRVVDLRDHLRRRREISGHLVRLSRRHRSSLMIQNQERRQRRIMDHRKIRRLASEVGMSTGNVGTLSNARKLGLPWHSQQYRSKKYYKKETLAQRQFPSPKVSRKSDLRERRSTHESATFTGPKTLAQIKEEKKKAEESRYCKITSVDFQGPKPLSEILKEKGMLD</sequence>
<reference evidence="9" key="1">
    <citation type="journal article" date="2023" name="Science">
        <title>Elucidation of the pathway for biosynthesis of saponin adjuvants from the soapbark tree.</title>
        <authorList>
            <person name="Reed J."/>
            <person name="Orme A."/>
            <person name="El-Demerdash A."/>
            <person name="Owen C."/>
            <person name="Martin L.B.B."/>
            <person name="Misra R.C."/>
            <person name="Kikuchi S."/>
            <person name="Rejzek M."/>
            <person name="Martin A.C."/>
            <person name="Harkess A."/>
            <person name="Leebens-Mack J."/>
            <person name="Louveau T."/>
            <person name="Stephenson M.J."/>
            <person name="Osbourn A."/>
        </authorList>
    </citation>
    <scope>NUCLEOTIDE SEQUENCE</scope>
    <source>
        <strain evidence="9">S10</strain>
    </source>
</reference>
<feature type="region of interest" description="Disordered" evidence="7">
    <location>
        <begin position="431"/>
        <end position="476"/>
    </location>
</feature>
<evidence type="ECO:0000256" key="7">
    <source>
        <dbReference type="SAM" id="MobiDB-lite"/>
    </source>
</evidence>
<evidence type="ECO:0000259" key="8">
    <source>
        <dbReference type="PROSITE" id="PS50103"/>
    </source>
</evidence>
<evidence type="ECO:0000256" key="6">
    <source>
        <dbReference type="PROSITE-ProRule" id="PRU00723"/>
    </source>
</evidence>
<evidence type="ECO:0000313" key="10">
    <source>
        <dbReference type="Proteomes" id="UP001163823"/>
    </source>
</evidence>
<feature type="domain" description="C3H1-type" evidence="8">
    <location>
        <begin position="37"/>
        <end position="63"/>
    </location>
</feature>
<feature type="zinc finger region" description="C3H1-type" evidence="6">
    <location>
        <begin position="6"/>
        <end position="35"/>
    </location>
</feature>
<dbReference type="PROSITE" id="PS50103">
    <property type="entry name" value="ZF_C3H1"/>
    <property type="match status" value="3"/>
</dbReference>
<organism evidence="9 10">
    <name type="scientific">Quillaja saponaria</name>
    <name type="common">Soap bark tree</name>
    <dbReference type="NCBI Taxonomy" id="32244"/>
    <lineage>
        <taxon>Eukaryota</taxon>
        <taxon>Viridiplantae</taxon>
        <taxon>Streptophyta</taxon>
        <taxon>Embryophyta</taxon>
        <taxon>Tracheophyta</taxon>
        <taxon>Spermatophyta</taxon>
        <taxon>Magnoliopsida</taxon>
        <taxon>eudicotyledons</taxon>
        <taxon>Gunneridae</taxon>
        <taxon>Pentapetalae</taxon>
        <taxon>rosids</taxon>
        <taxon>fabids</taxon>
        <taxon>Fabales</taxon>
        <taxon>Quillajaceae</taxon>
        <taxon>Quillaja</taxon>
    </lineage>
</organism>
<feature type="compositionally biased region" description="Polar residues" evidence="7">
    <location>
        <begin position="129"/>
        <end position="139"/>
    </location>
</feature>
<proteinExistence type="predicted"/>
<gene>
    <name evidence="9" type="ORF">O6P43_002350</name>
</gene>
<dbReference type="PANTHER" id="PTHR15725">
    <property type="entry name" value="ZN-FINGER, C-X8-C-X5-C-X3-H TYPE-CONTAINING"/>
    <property type="match status" value="1"/>
</dbReference>
<feature type="domain" description="C3H1-type" evidence="8">
    <location>
        <begin position="6"/>
        <end position="35"/>
    </location>
</feature>
<keyword evidence="2" id="KW-0677">Repeat</keyword>
<dbReference type="InterPro" id="IPR036855">
    <property type="entry name" value="Znf_CCCH_sf"/>
</dbReference>
<keyword evidence="5" id="KW-0238">DNA-binding</keyword>
<dbReference type="Gene3D" id="4.10.1000.10">
    <property type="entry name" value="Zinc finger, CCCH-type"/>
    <property type="match status" value="2"/>
</dbReference>
<accession>A0AAD7QCS4</accession>
<evidence type="ECO:0000256" key="4">
    <source>
        <dbReference type="ARBA" id="ARBA00022833"/>
    </source>
</evidence>
<protein>
    <submittedName>
        <fullName evidence="9">Zinc finger CCCH domain-containing protein</fullName>
    </submittedName>
</protein>
<evidence type="ECO:0000313" key="9">
    <source>
        <dbReference type="EMBL" id="KAJ7978890.1"/>
    </source>
</evidence>
<dbReference type="EMBL" id="JARAOO010000002">
    <property type="protein sequence ID" value="KAJ7978889.1"/>
    <property type="molecule type" value="Genomic_DNA"/>
</dbReference>
<keyword evidence="1 6" id="KW-0479">Metal-binding</keyword>